<evidence type="ECO:0000259" key="1">
    <source>
        <dbReference type="Pfam" id="PF09537"/>
    </source>
</evidence>
<evidence type="ECO:0000313" key="3">
    <source>
        <dbReference type="Proteomes" id="UP000501568"/>
    </source>
</evidence>
<dbReference type="Pfam" id="PF09537">
    <property type="entry name" value="DUF2383"/>
    <property type="match status" value="1"/>
</dbReference>
<proteinExistence type="predicted"/>
<gene>
    <name evidence="2" type="ORF">G5C33_11130</name>
</gene>
<dbReference type="Gene3D" id="1.20.1260.10">
    <property type="match status" value="1"/>
</dbReference>
<dbReference type="InterPro" id="IPR012347">
    <property type="entry name" value="Ferritin-like"/>
</dbReference>
<dbReference type="NCBIfam" id="TIGR02284">
    <property type="entry name" value="PA2169 family four-helix-bundle protein"/>
    <property type="match status" value="1"/>
</dbReference>
<sequence>MSANTDIAKLDDLIVTTIDSIRGYEYSSEHSDAGRYATFFAQMAQDRLEMLDRLQQGSRALGGTPAEYGSFAATVHRRIEAFRRVLGGGDEAMVSEIERGEDYLKEEFERAMRDEHVSAETRALIESCYMSVRAGHDRVAEIKHMLEAAD</sequence>
<feature type="domain" description="DUF2383" evidence="1">
    <location>
        <begin position="7"/>
        <end position="113"/>
    </location>
</feature>
<dbReference type="InterPro" id="IPR016920">
    <property type="entry name" value="UCP029477"/>
</dbReference>
<dbReference type="AlphaFoldDB" id="A0A6G6Y6R7"/>
<dbReference type="InterPro" id="IPR011971">
    <property type="entry name" value="CHP02284"/>
</dbReference>
<evidence type="ECO:0000313" key="2">
    <source>
        <dbReference type="EMBL" id="QIG80273.1"/>
    </source>
</evidence>
<dbReference type="PIRSF" id="PIRSF029477">
    <property type="entry name" value="UCP029477"/>
    <property type="match status" value="1"/>
</dbReference>
<dbReference type="Proteomes" id="UP000501568">
    <property type="component" value="Chromosome"/>
</dbReference>
<dbReference type="EMBL" id="CP049109">
    <property type="protein sequence ID" value="QIG80273.1"/>
    <property type="molecule type" value="Genomic_DNA"/>
</dbReference>
<dbReference type="InterPro" id="IPR019052">
    <property type="entry name" value="DUF2383"/>
</dbReference>
<dbReference type="RefSeq" id="WP_165327280.1">
    <property type="nucleotide sequence ID" value="NZ_CP049109.1"/>
</dbReference>
<dbReference type="KEGG" id="spzr:G5C33_11130"/>
<name>A0A6G6Y6R7_9SPHN</name>
<keyword evidence="3" id="KW-1185">Reference proteome</keyword>
<reference evidence="2 3" key="1">
    <citation type="submission" date="2020-02" db="EMBL/GenBank/DDBJ databases">
        <authorList>
            <person name="Zheng R.K."/>
            <person name="Sun C.M."/>
        </authorList>
    </citation>
    <scope>NUCLEOTIDE SEQUENCE [LARGE SCALE GENOMIC DNA]</scope>
    <source>
        <strain evidence="3">zrk23</strain>
    </source>
</reference>
<protein>
    <submittedName>
        <fullName evidence="2">PA2169 family four-helix-bundle protein</fullName>
    </submittedName>
</protein>
<organism evidence="2 3">
    <name type="scientific">Stakelama tenebrarum</name>
    <dbReference type="NCBI Taxonomy" id="2711215"/>
    <lineage>
        <taxon>Bacteria</taxon>
        <taxon>Pseudomonadati</taxon>
        <taxon>Pseudomonadota</taxon>
        <taxon>Alphaproteobacteria</taxon>
        <taxon>Sphingomonadales</taxon>
        <taxon>Sphingomonadaceae</taxon>
        <taxon>Stakelama</taxon>
    </lineage>
</organism>
<accession>A0A6G6Y6R7</accession>